<evidence type="ECO:0000313" key="2">
    <source>
        <dbReference type="Proteomes" id="UP000028582"/>
    </source>
</evidence>
<dbReference type="EMBL" id="ANJA01001366">
    <property type="protein sequence ID" value="ETO77450.1"/>
    <property type="molecule type" value="Genomic_DNA"/>
</dbReference>
<accession>A0A081AEY9</accession>
<sequence length="337" mass="38525">MQYFHHPPNHHAVSENVIGTVVQRRQPVHHSFFVGVGLGIHAELKQQNCNDEPNRKQSRQISLSGGICSTIRRPLTMQEIDAITDQDTQRELRIILKQRRDRRKIIQQRHHKKKQKMVGHLVASIPKLRNEIEQLQLQRLSLMEKLRNDNVWSVAIEYSSLFQCGKPELRASQMRACNFLTASMSPDLDTGITSGIEALMKRWKTFTRLFPSGHIQLENLRQLTSDSLVATTSTSVTLTEHVLQHLFQHGSDDGKAHSIRRGRVFSRLQGQHIVMRGSVRFGWDEGAKRVVRLYSQTDILTPMLGLLGNLEDVSFIFSGALITPDGHFVHEYASQHQ</sequence>
<reference evidence="1 2" key="1">
    <citation type="submission" date="2013-11" db="EMBL/GenBank/DDBJ databases">
        <title>The Genome Sequence of Phytophthora parasitica P1976.</title>
        <authorList>
            <consortium name="The Broad Institute Genomics Platform"/>
            <person name="Russ C."/>
            <person name="Tyler B."/>
            <person name="Panabieres F."/>
            <person name="Shan W."/>
            <person name="Tripathy S."/>
            <person name="Grunwald N."/>
            <person name="Machado M."/>
            <person name="Johnson C.S."/>
            <person name="Walker B."/>
            <person name="Young S."/>
            <person name="Zeng Q."/>
            <person name="Gargeya S."/>
            <person name="Fitzgerald M."/>
            <person name="Haas B."/>
            <person name="Abouelleil A."/>
            <person name="Allen A.W."/>
            <person name="Alvarado L."/>
            <person name="Arachchi H.M."/>
            <person name="Berlin A.M."/>
            <person name="Chapman S.B."/>
            <person name="Gainer-Dewar J."/>
            <person name="Goldberg J."/>
            <person name="Griggs A."/>
            <person name="Gujja S."/>
            <person name="Hansen M."/>
            <person name="Howarth C."/>
            <person name="Imamovic A."/>
            <person name="Ireland A."/>
            <person name="Larimer J."/>
            <person name="McCowan C."/>
            <person name="Murphy C."/>
            <person name="Pearson M."/>
            <person name="Poon T.W."/>
            <person name="Priest M."/>
            <person name="Roberts A."/>
            <person name="Saif S."/>
            <person name="Shea T."/>
            <person name="Sisk P."/>
            <person name="Sykes S."/>
            <person name="Wortman J."/>
            <person name="Nusbaum C."/>
            <person name="Birren B."/>
        </authorList>
    </citation>
    <scope>NUCLEOTIDE SEQUENCE [LARGE SCALE GENOMIC DNA]</scope>
    <source>
        <strain evidence="1 2">P1976</strain>
    </source>
</reference>
<organism evidence="1 2">
    <name type="scientific">Phytophthora nicotianae P1976</name>
    <dbReference type="NCBI Taxonomy" id="1317066"/>
    <lineage>
        <taxon>Eukaryota</taxon>
        <taxon>Sar</taxon>
        <taxon>Stramenopiles</taxon>
        <taxon>Oomycota</taxon>
        <taxon>Peronosporomycetes</taxon>
        <taxon>Peronosporales</taxon>
        <taxon>Peronosporaceae</taxon>
        <taxon>Phytophthora</taxon>
    </lineage>
</organism>
<gene>
    <name evidence="1" type="ORF">F444_07353</name>
</gene>
<evidence type="ECO:0008006" key="3">
    <source>
        <dbReference type="Google" id="ProtNLM"/>
    </source>
</evidence>
<comment type="caution">
    <text evidence="1">The sequence shown here is derived from an EMBL/GenBank/DDBJ whole genome shotgun (WGS) entry which is preliminary data.</text>
</comment>
<dbReference type="Proteomes" id="UP000028582">
    <property type="component" value="Unassembled WGS sequence"/>
</dbReference>
<evidence type="ECO:0000313" key="1">
    <source>
        <dbReference type="EMBL" id="ETO77450.1"/>
    </source>
</evidence>
<dbReference type="OrthoDB" id="119673at2759"/>
<dbReference type="AlphaFoldDB" id="A0A081AEY9"/>
<protein>
    <recommendedName>
        <fullName evidence="3">BZIP domain-containing protein</fullName>
    </recommendedName>
</protein>
<name>A0A081AEY9_PHYNI</name>
<proteinExistence type="predicted"/>